<feature type="domain" description="RNA 2-O ribose methyltransferase substrate binding" evidence="11">
    <location>
        <begin position="366"/>
        <end position="448"/>
    </location>
</feature>
<dbReference type="InterPro" id="IPR001537">
    <property type="entry name" value="SpoU_MeTrfase"/>
</dbReference>
<evidence type="ECO:0000256" key="4">
    <source>
        <dbReference type="ARBA" id="ARBA00022603"/>
    </source>
</evidence>
<dbReference type="PANTHER" id="PTHR46103">
    <property type="entry name" value="RRNA METHYLTRANSFERASE 1, MITOCHONDRIAL"/>
    <property type="match status" value="1"/>
</dbReference>
<dbReference type="InterPro" id="IPR029026">
    <property type="entry name" value="tRNA_m1G_MTases_N"/>
</dbReference>
<dbReference type="InterPro" id="IPR029028">
    <property type="entry name" value="Alpha/beta_knot_MTases"/>
</dbReference>
<feature type="region of interest" description="Disordered" evidence="10">
    <location>
        <begin position="126"/>
        <end position="167"/>
    </location>
</feature>
<proteinExistence type="inferred from homology"/>
<keyword evidence="3" id="KW-0698">rRNA processing</keyword>
<gene>
    <name evidence="12" type="ORF">DL764_008282</name>
</gene>
<evidence type="ECO:0000256" key="10">
    <source>
        <dbReference type="SAM" id="MobiDB-lite"/>
    </source>
</evidence>
<dbReference type="SMART" id="SM00967">
    <property type="entry name" value="SpoU_sub_bind"/>
    <property type="match status" value="1"/>
</dbReference>
<feature type="compositionally biased region" description="Basic and acidic residues" evidence="10">
    <location>
        <begin position="278"/>
        <end position="288"/>
    </location>
</feature>
<evidence type="ECO:0000256" key="8">
    <source>
        <dbReference type="ARBA" id="ARBA00023128"/>
    </source>
</evidence>
<dbReference type="CDD" id="cd18105">
    <property type="entry name" value="SpoU-like_MRM1"/>
    <property type="match status" value="1"/>
</dbReference>
<reference evidence="12 13" key="1">
    <citation type="submission" date="2018-06" db="EMBL/GenBank/DDBJ databases">
        <title>Complete Genomes of Monosporascus.</title>
        <authorList>
            <person name="Robinson A.J."/>
            <person name="Natvig D.O."/>
        </authorList>
    </citation>
    <scope>NUCLEOTIDE SEQUENCE [LARGE SCALE GENOMIC DNA]</scope>
    <source>
        <strain evidence="12 13">CBS 110550</strain>
    </source>
</reference>
<evidence type="ECO:0000256" key="6">
    <source>
        <dbReference type="ARBA" id="ARBA00022691"/>
    </source>
</evidence>
<evidence type="ECO:0000313" key="13">
    <source>
        <dbReference type="Proteomes" id="UP000293360"/>
    </source>
</evidence>
<keyword evidence="5" id="KW-0808">Transferase</keyword>
<dbReference type="EMBL" id="QJNU01000634">
    <property type="protein sequence ID" value="RYO91416.1"/>
    <property type="molecule type" value="Genomic_DNA"/>
</dbReference>
<dbReference type="Pfam" id="PF08032">
    <property type="entry name" value="SpoU_sub_bind"/>
    <property type="match status" value="1"/>
</dbReference>
<evidence type="ECO:0000256" key="5">
    <source>
        <dbReference type="ARBA" id="ARBA00022679"/>
    </source>
</evidence>
<dbReference type="OrthoDB" id="270651at2759"/>
<dbReference type="InterPro" id="IPR047261">
    <property type="entry name" value="MRM1_MeTrfase_dom"/>
</dbReference>
<accession>A0A4Q4T022</accession>
<dbReference type="GO" id="GO:0005739">
    <property type="term" value="C:mitochondrion"/>
    <property type="evidence" value="ECO:0007669"/>
    <property type="project" value="UniProtKB-SubCell"/>
</dbReference>
<dbReference type="InterPro" id="IPR047182">
    <property type="entry name" value="MRM1"/>
</dbReference>
<evidence type="ECO:0000313" key="12">
    <source>
        <dbReference type="EMBL" id="RYO91416.1"/>
    </source>
</evidence>
<dbReference type="Gene3D" id="3.30.1330.30">
    <property type="match status" value="1"/>
</dbReference>
<comment type="caution">
    <text evidence="12">The sequence shown here is derived from an EMBL/GenBank/DDBJ whole genome shotgun (WGS) entry which is preliminary data.</text>
</comment>
<evidence type="ECO:0000256" key="7">
    <source>
        <dbReference type="ARBA" id="ARBA00022946"/>
    </source>
</evidence>
<name>A0A4Q4T022_9PEZI</name>
<dbReference type="FunFam" id="3.30.1330.30:FF:000035">
    <property type="entry name" value="TrmH family RNA methyltransferase"/>
    <property type="match status" value="1"/>
</dbReference>
<feature type="compositionally biased region" description="Basic and acidic residues" evidence="10">
    <location>
        <begin position="229"/>
        <end position="271"/>
    </location>
</feature>
<dbReference type="STRING" id="155417.A0A4Q4T022"/>
<dbReference type="SUPFAM" id="SSF75217">
    <property type="entry name" value="alpha/beta knot"/>
    <property type="match status" value="1"/>
</dbReference>
<dbReference type="InterPro" id="IPR029064">
    <property type="entry name" value="Ribosomal_eL30-like_sf"/>
</dbReference>
<comment type="subcellular location">
    <subcellularLocation>
        <location evidence="1">Mitochondrion</location>
    </subcellularLocation>
</comment>
<dbReference type="AlphaFoldDB" id="A0A4Q4T022"/>
<keyword evidence="4" id="KW-0489">Methyltransferase</keyword>
<feature type="compositionally biased region" description="Polar residues" evidence="10">
    <location>
        <begin position="289"/>
        <end position="305"/>
    </location>
</feature>
<dbReference type="Proteomes" id="UP000293360">
    <property type="component" value="Unassembled WGS sequence"/>
</dbReference>
<evidence type="ECO:0000256" key="3">
    <source>
        <dbReference type="ARBA" id="ARBA00022552"/>
    </source>
</evidence>
<protein>
    <recommendedName>
        <fullName evidence="9">rRNA methyltransferase 1, mitochondrial</fullName>
    </recommendedName>
</protein>
<dbReference type="InterPro" id="IPR013123">
    <property type="entry name" value="SpoU_subst-bd"/>
</dbReference>
<keyword evidence="6" id="KW-0949">S-adenosyl-L-methionine</keyword>
<keyword evidence="8" id="KW-0496">Mitochondrion</keyword>
<feature type="region of interest" description="Disordered" evidence="10">
    <location>
        <begin position="213"/>
        <end position="353"/>
    </location>
</feature>
<dbReference type="GO" id="GO:0016435">
    <property type="term" value="F:rRNA (guanine) methyltransferase activity"/>
    <property type="evidence" value="ECO:0007669"/>
    <property type="project" value="TreeGrafter"/>
</dbReference>
<dbReference type="SUPFAM" id="SSF55315">
    <property type="entry name" value="L30e-like"/>
    <property type="match status" value="1"/>
</dbReference>
<dbReference type="Gene3D" id="3.40.50.720">
    <property type="entry name" value="NAD(P)-binding Rossmann-like Domain"/>
    <property type="match status" value="1"/>
</dbReference>
<keyword evidence="13" id="KW-1185">Reference proteome</keyword>
<sequence length="681" mass="75096">MTEVCPDAVIGFSPIGSGYSLALHWTQYLSIYAFNHGICDSKAEKRVEISFPGTKAGFEARFTPVSTRIQARISIFASLNPKKVGGEVMNRLDDLTLTYFREFWPEIACWFGLRLPAGSAWHLTSRQRRDPDWEPPTFKIKKGKKDITDKGPQPKSRKARFHDPTEPFGKKSLVYQLKNGPARENLAKLAAEKSRPNMNGVISKDVFERSFEESGGLAGGSKKQPSGSDRSKNISRAKDDGRFAKGERQLRQDGDGRQDRFNDKRRPRDGDGYAEGGRQLRQDRDGWQDRSQTVGTARQWTQGSVGWQDRSGTAGTGRSRREDAPDRLTGSWRKANKSDDRHTSPRDLAKDDSTIRIHHTTAASQFLYGRSVVEAALKNSRRRLYRLYIYNGEDRQNLTLDAGLEKLAGRKGVEITKLGRDGLRMMDKMSGGRPHNGCVLEASPLPQLPLKTLGPLSEDATKPGFSVELAHQSTEEAEVNGTSDFIDYQLPRERKPFILLLDGILDPGNLGAILRSAAFLGVNAVAITKHSSATLTPVALKASAGASEVMTLLSVSSTVDFINRSKESGWIVYAAVPSTSSRPRGNSHLTLDRVESYDPLATRPTVLVIGSEGEGLTKQVRREADFEVSIPSSSGLVSVVDSLNVSVATGILCSAFLKKQWAGLEIEESTPKEEDDDSALW</sequence>
<dbReference type="PANTHER" id="PTHR46103:SF1">
    <property type="entry name" value="RRNA METHYLTRANSFERASE 1, MITOCHONDRIAL"/>
    <property type="match status" value="1"/>
</dbReference>
<comment type="similarity">
    <text evidence="2">Belongs to the class IV-like SAM-binding methyltransferase superfamily. RNA methyltransferase TrmH family.</text>
</comment>
<keyword evidence="7" id="KW-0809">Transit peptide</keyword>
<dbReference type="Pfam" id="PF22917">
    <property type="entry name" value="PRISE"/>
    <property type="match status" value="1"/>
</dbReference>
<organism evidence="12 13">
    <name type="scientific">Monosporascus ibericus</name>
    <dbReference type="NCBI Taxonomy" id="155417"/>
    <lineage>
        <taxon>Eukaryota</taxon>
        <taxon>Fungi</taxon>
        <taxon>Dikarya</taxon>
        <taxon>Ascomycota</taxon>
        <taxon>Pezizomycotina</taxon>
        <taxon>Sordariomycetes</taxon>
        <taxon>Xylariomycetidae</taxon>
        <taxon>Xylariales</taxon>
        <taxon>Xylariales incertae sedis</taxon>
        <taxon>Monosporascus</taxon>
    </lineage>
</organism>
<dbReference type="InterPro" id="IPR055222">
    <property type="entry name" value="PRISE-like_Rossmann-fold"/>
</dbReference>
<evidence type="ECO:0000256" key="9">
    <source>
        <dbReference type="ARBA" id="ARBA00034881"/>
    </source>
</evidence>
<evidence type="ECO:0000256" key="2">
    <source>
        <dbReference type="ARBA" id="ARBA00007228"/>
    </source>
</evidence>
<dbReference type="Pfam" id="PF00588">
    <property type="entry name" value="SpoU_methylase"/>
    <property type="match status" value="1"/>
</dbReference>
<evidence type="ECO:0000259" key="11">
    <source>
        <dbReference type="SMART" id="SM00967"/>
    </source>
</evidence>
<feature type="compositionally biased region" description="Basic and acidic residues" evidence="10">
    <location>
        <begin position="336"/>
        <end position="353"/>
    </location>
</feature>
<evidence type="ECO:0000256" key="1">
    <source>
        <dbReference type="ARBA" id="ARBA00004173"/>
    </source>
</evidence>
<dbReference type="GO" id="GO:0003723">
    <property type="term" value="F:RNA binding"/>
    <property type="evidence" value="ECO:0007669"/>
    <property type="project" value="InterPro"/>
</dbReference>
<dbReference type="Gene3D" id="3.40.1280.10">
    <property type="match status" value="1"/>
</dbReference>